<dbReference type="Gene3D" id="3.40.50.300">
    <property type="entry name" value="P-loop containing nucleotide triphosphate hydrolases"/>
    <property type="match status" value="1"/>
</dbReference>
<dbReference type="EMBL" id="BART01024979">
    <property type="protein sequence ID" value="GAG95259.1"/>
    <property type="molecule type" value="Genomic_DNA"/>
</dbReference>
<organism evidence="2">
    <name type="scientific">marine sediment metagenome</name>
    <dbReference type="NCBI Taxonomy" id="412755"/>
    <lineage>
        <taxon>unclassified sequences</taxon>
        <taxon>metagenomes</taxon>
        <taxon>ecological metagenomes</taxon>
    </lineage>
</organism>
<evidence type="ECO:0000259" key="1">
    <source>
        <dbReference type="Pfam" id="PF01078"/>
    </source>
</evidence>
<sequence length="111" mass="11970">AVSGGHNVILTGPPGAGKSMLARRIPTIISEMTFDEIMEVTKIYSISGLLSSNSHLMKNRPFRSPHHTITDIGLIGGGNYPKPGEISLAHNGVLFLDEIPQFGRSAFKIRS</sequence>
<dbReference type="InterPro" id="IPR000523">
    <property type="entry name" value="Mg_chelatse_chII-like_cat_dom"/>
</dbReference>
<comment type="caution">
    <text evidence="2">The sequence shown here is derived from an EMBL/GenBank/DDBJ whole genome shotgun (WGS) entry which is preliminary data.</text>
</comment>
<dbReference type="Pfam" id="PF01078">
    <property type="entry name" value="Mg_chelatase"/>
    <property type="match status" value="1"/>
</dbReference>
<name>X1BH58_9ZZZZ</name>
<feature type="non-terminal residue" evidence="2">
    <location>
        <position position="1"/>
    </location>
</feature>
<evidence type="ECO:0000313" key="2">
    <source>
        <dbReference type="EMBL" id="GAG95259.1"/>
    </source>
</evidence>
<dbReference type="InterPro" id="IPR027417">
    <property type="entry name" value="P-loop_NTPase"/>
</dbReference>
<dbReference type="InterPro" id="IPR045006">
    <property type="entry name" value="CHLI-like"/>
</dbReference>
<accession>X1BH58</accession>
<reference evidence="2" key="1">
    <citation type="journal article" date="2014" name="Front. Microbiol.">
        <title>High frequency of phylogenetically diverse reductive dehalogenase-homologous genes in deep subseafloor sedimentary metagenomes.</title>
        <authorList>
            <person name="Kawai M."/>
            <person name="Futagami T."/>
            <person name="Toyoda A."/>
            <person name="Takaki Y."/>
            <person name="Nishi S."/>
            <person name="Hori S."/>
            <person name="Arai W."/>
            <person name="Tsubouchi T."/>
            <person name="Morono Y."/>
            <person name="Uchiyama I."/>
            <person name="Ito T."/>
            <person name="Fujiyama A."/>
            <person name="Inagaki F."/>
            <person name="Takami H."/>
        </authorList>
    </citation>
    <scope>NUCLEOTIDE SEQUENCE</scope>
    <source>
        <strain evidence="2">Expedition CK06-06</strain>
    </source>
</reference>
<dbReference type="PANTHER" id="PTHR32039:SF7">
    <property type="entry name" value="COMPETENCE PROTEIN COMM"/>
    <property type="match status" value="1"/>
</dbReference>
<dbReference type="SUPFAM" id="SSF52540">
    <property type="entry name" value="P-loop containing nucleoside triphosphate hydrolases"/>
    <property type="match status" value="1"/>
</dbReference>
<feature type="domain" description="Magnesium chelatase ChlI-like catalytic" evidence="1">
    <location>
        <begin position="1"/>
        <end position="107"/>
    </location>
</feature>
<dbReference type="PANTHER" id="PTHR32039">
    <property type="entry name" value="MAGNESIUM-CHELATASE SUBUNIT CHLI"/>
    <property type="match status" value="1"/>
</dbReference>
<gene>
    <name evidence="2" type="ORF">S01H4_44948</name>
</gene>
<dbReference type="AlphaFoldDB" id="X1BH58"/>
<dbReference type="GO" id="GO:0005524">
    <property type="term" value="F:ATP binding"/>
    <property type="evidence" value="ECO:0007669"/>
    <property type="project" value="InterPro"/>
</dbReference>
<protein>
    <recommendedName>
        <fullName evidence="1">Magnesium chelatase ChlI-like catalytic domain-containing protein</fullName>
    </recommendedName>
</protein>
<proteinExistence type="predicted"/>